<gene>
    <name evidence="2" type="ORF">ACCI51_06135</name>
</gene>
<dbReference type="SUPFAM" id="SSF81901">
    <property type="entry name" value="HCP-like"/>
    <property type="match status" value="3"/>
</dbReference>
<evidence type="ECO:0000313" key="2">
    <source>
        <dbReference type="EMBL" id="MFA0790120.1"/>
    </source>
</evidence>
<comment type="caution">
    <text evidence="2">The sequence shown here is derived from an EMBL/GenBank/DDBJ whole genome shotgun (WGS) entry which is preliminary data.</text>
</comment>
<dbReference type="InterPro" id="IPR050767">
    <property type="entry name" value="Sel1_AlgK"/>
</dbReference>
<dbReference type="PANTHER" id="PTHR11102:SF160">
    <property type="entry name" value="ERAD-ASSOCIATED E3 UBIQUITIN-PROTEIN LIGASE COMPONENT HRD3"/>
    <property type="match status" value="1"/>
</dbReference>
<accession>A0ABV4NLH7</accession>
<proteinExistence type="predicted"/>
<feature type="signal peptide" evidence="1">
    <location>
        <begin position="1"/>
        <end position="20"/>
    </location>
</feature>
<evidence type="ECO:0000313" key="3">
    <source>
        <dbReference type="Proteomes" id="UP001569414"/>
    </source>
</evidence>
<dbReference type="Pfam" id="PF08238">
    <property type="entry name" value="Sel1"/>
    <property type="match status" value="8"/>
</dbReference>
<dbReference type="PANTHER" id="PTHR11102">
    <property type="entry name" value="SEL-1-LIKE PROTEIN"/>
    <property type="match status" value="1"/>
</dbReference>
<dbReference type="Proteomes" id="UP001569414">
    <property type="component" value="Unassembled WGS sequence"/>
</dbReference>
<dbReference type="InterPro" id="IPR006597">
    <property type="entry name" value="Sel1-like"/>
</dbReference>
<sequence>MKKLLLIPIALLFSACTSQTVIETSTDPLSTLTAQVAQIPNSVLYETYWRHYLESPQSLKTLEAQQRYQGEMAAIESGQKTCTEVNWQEITQLNSISLLPHLSATECYESTGNNTQANHHQNIFNFIATGVLSTRRGDAFYSAYEIASWGDAEDLLGLSGYEVIDSYFEFAASRNGLYKIYNVRDPENSKVRKIYFDNTRFLHRLLEIKYPFAGLSDALYKKIIQPMAETDYAARHAIGQVQEAEGQFLQAEQSYLEAIGMGSISASISLGNLCLAGKSTKFTLNECAQLFVAAADQGLQEAKVILAYITQIGLGIETDTPLAKQLLASAAQAMNSGEAEYIMALLLSSFQYSESREEQVQHYLQASANHDYAPALFELAGFHLQGPSAQQDAFKRLLRRAAEQNFPPAQFYYGKYLLEVADENLSEEGMYYLQQAAEAGFPMALHLRGKIAENGLYQQRQDSQSALRDFEAAALRWHLPAQFRMGTLNTTGKILPTNHELAYGWYALCAKVNHLDCITSLGYASAKGAGVEQDYQRALKIYQYAAQQGSARASFNLGLLYQHGLGVERNLQQAIGYLKQAAEAGSVDAMNALGLLFLSLGEETGEQNYTDALTWFEHASKRNSMYGLFNQGRMYEQGLGVSKDQELALELYKSASELGHTGASLKLARAYSSGDLTNYNLKKALHFLKLASEQSGNSTIKRTLQRCQESQSCNELEIGELVSLLSKTE</sequence>
<reference evidence="2 3" key="1">
    <citation type="submission" date="2024-08" db="EMBL/GenBank/DDBJ databases">
        <authorList>
            <person name="Ishaq N."/>
        </authorList>
    </citation>
    <scope>NUCLEOTIDE SEQUENCE [LARGE SCALE GENOMIC DNA]</scope>
    <source>
        <strain evidence="2 3">JCM 30400</strain>
    </source>
</reference>
<dbReference type="PROSITE" id="PS51257">
    <property type="entry name" value="PROKAR_LIPOPROTEIN"/>
    <property type="match status" value="1"/>
</dbReference>
<dbReference type="RefSeq" id="WP_371842963.1">
    <property type="nucleotide sequence ID" value="NZ_JBGMEL010000004.1"/>
</dbReference>
<dbReference type="InterPro" id="IPR011990">
    <property type="entry name" value="TPR-like_helical_dom_sf"/>
</dbReference>
<keyword evidence="1" id="KW-0732">Signal</keyword>
<name>A0ABV4NLH7_9GAMM</name>
<feature type="chain" id="PRO_5045768667" evidence="1">
    <location>
        <begin position="21"/>
        <end position="729"/>
    </location>
</feature>
<evidence type="ECO:0000256" key="1">
    <source>
        <dbReference type="SAM" id="SignalP"/>
    </source>
</evidence>
<dbReference type="SMART" id="SM00671">
    <property type="entry name" value="SEL1"/>
    <property type="match status" value="12"/>
</dbReference>
<dbReference type="Gene3D" id="1.25.40.10">
    <property type="entry name" value="Tetratricopeptide repeat domain"/>
    <property type="match status" value="2"/>
</dbReference>
<organism evidence="2 3">
    <name type="scientific">Microbulbifer echini</name>
    <dbReference type="NCBI Taxonomy" id="1529067"/>
    <lineage>
        <taxon>Bacteria</taxon>
        <taxon>Pseudomonadati</taxon>
        <taxon>Pseudomonadota</taxon>
        <taxon>Gammaproteobacteria</taxon>
        <taxon>Cellvibrionales</taxon>
        <taxon>Microbulbiferaceae</taxon>
        <taxon>Microbulbifer</taxon>
    </lineage>
</organism>
<dbReference type="EMBL" id="JBGMEL010000004">
    <property type="protein sequence ID" value="MFA0790120.1"/>
    <property type="molecule type" value="Genomic_DNA"/>
</dbReference>
<protein>
    <submittedName>
        <fullName evidence="2">Tetratricopeptide repeat protein</fullName>
    </submittedName>
</protein>
<keyword evidence="3" id="KW-1185">Reference proteome</keyword>